<evidence type="ECO:0000313" key="4">
    <source>
        <dbReference type="Proteomes" id="UP000236592"/>
    </source>
</evidence>
<dbReference type="Pfam" id="PF16318">
    <property type="entry name" value="DUF4957"/>
    <property type="match status" value="1"/>
</dbReference>
<dbReference type="EMBL" id="CP025938">
    <property type="protein sequence ID" value="AUS07385.1"/>
    <property type="molecule type" value="Genomic_DNA"/>
</dbReference>
<keyword evidence="4" id="KW-1185">Reference proteome</keyword>
<dbReference type="SUPFAM" id="SSF51126">
    <property type="entry name" value="Pectin lyase-like"/>
    <property type="match status" value="1"/>
</dbReference>
<feature type="domain" description="DUF4957" evidence="2">
    <location>
        <begin position="272"/>
        <end position="405"/>
    </location>
</feature>
<dbReference type="AlphaFoldDB" id="A0A2I7SNA1"/>
<feature type="signal peptide" evidence="1">
    <location>
        <begin position="1"/>
        <end position="25"/>
    </location>
</feature>
<proteinExistence type="predicted"/>
<evidence type="ECO:0000259" key="2">
    <source>
        <dbReference type="Pfam" id="PF16318"/>
    </source>
</evidence>
<dbReference type="OrthoDB" id="691503at2"/>
<dbReference type="PROSITE" id="PS51257">
    <property type="entry name" value="PROKAR_LIPOPROTEIN"/>
    <property type="match status" value="1"/>
</dbReference>
<dbReference type="InterPro" id="IPR011050">
    <property type="entry name" value="Pectin_lyase_fold/virulence"/>
</dbReference>
<organism evidence="3 4">
    <name type="scientific">Pseudotamlana carrageenivorans</name>
    <dbReference type="NCBI Taxonomy" id="2069432"/>
    <lineage>
        <taxon>Bacteria</taxon>
        <taxon>Pseudomonadati</taxon>
        <taxon>Bacteroidota</taxon>
        <taxon>Flavobacteriia</taxon>
        <taxon>Flavobacteriales</taxon>
        <taxon>Flavobacteriaceae</taxon>
        <taxon>Pseudotamlana</taxon>
    </lineage>
</organism>
<keyword evidence="1" id="KW-0732">Signal</keyword>
<sequence>MKNKFNIFNINVLALSCICMVLCYACNNDDDVSQEKTRLFGPVLNEGLLEAIDNTIIVDMAQYKDAINYTVEVSRDSFATVEYIIKSDTSYVVVEEATVGEELFWNVIYQVRAQAHAQEAMYDSKVSDFGNIRTQTFPSILNKPAPFDVTDIAARVTWTPSGLPVTGIQVFSENDLRLENPLFPEQAVTEDEQLAGVAVVENLEPETTYQIAIYSEDRSRGWVNYTTRIADIDPTSPGVIDIRGDQSVSAVIDALASAPDNSTILIARGSVYDAPSVALDKSVTIQAAYGFGEEKAKLLFNGNFDVADGANVGHLRFVGLELRGTDWSGKYVMNMSKTSTLDEISFEDCYITNFRGVLRQKDNANVINNYLINNCVLDSINGYGVVAVDNVAAKLNHFSITNSSVNHAAYFIVSKNDFESLNISDCSFANTPETGRQFLRFRESGQDNVTGGVTIINTIMGHTWDMTDSDNYGMQGIDGLENTSFDLLNNYTTANFSFTRDEIPGFPVANYTNAQDDLWIDPNMNDFHIKDKSFIGRYDSGDTNFRDKI</sequence>
<dbReference type="RefSeq" id="WP_102997255.1">
    <property type="nucleotide sequence ID" value="NZ_CP025938.1"/>
</dbReference>
<accession>A0A2I7SNA1</accession>
<dbReference type="Proteomes" id="UP000236592">
    <property type="component" value="Chromosome"/>
</dbReference>
<name>A0A2I7SNA1_9FLAO</name>
<evidence type="ECO:0000313" key="3">
    <source>
        <dbReference type="EMBL" id="AUS07385.1"/>
    </source>
</evidence>
<evidence type="ECO:0000256" key="1">
    <source>
        <dbReference type="SAM" id="SignalP"/>
    </source>
</evidence>
<dbReference type="InterPro" id="IPR032530">
    <property type="entry name" value="DUF4957"/>
</dbReference>
<feature type="chain" id="PRO_5014475765" evidence="1">
    <location>
        <begin position="26"/>
        <end position="549"/>
    </location>
</feature>
<dbReference type="KEGG" id="taj:C1A40_17065"/>
<reference evidence="4" key="1">
    <citation type="submission" date="2018-01" db="EMBL/GenBank/DDBJ databases">
        <title>Complete genome of Tamlana sp. UJ94.</title>
        <authorList>
            <person name="Jung J."/>
            <person name="Chung D."/>
            <person name="Bae S.S."/>
            <person name="Baek K."/>
        </authorList>
    </citation>
    <scope>NUCLEOTIDE SEQUENCE [LARGE SCALE GENOMIC DNA]</scope>
    <source>
        <strain evidence="4">UJ94</strain>
    </source>
</reference>
<gene>
    <name evidence="3" type="ORF">C1A40_17065</name>
</gene>
<protein>
    <submittedName>
        <fullName evidence="3">DUF5123 domain-containing protein</fullName>
    </submittedName>
</protein>